<evidence type="ECO:0000313" key="5">
    <source>
        <dbReference type="Proteomes" id="UP001500962"/>
    </source>
</evidence>
<accession>A0AAV3SEG0</accession>
<keyword evidence="3" id="KW-0614">Plasmid</keyword>
<dbReference type="SUPFAM" id="SSF56300">
    <property type="entry name" value="Metallo-dependent phosphatases"/>
    <property type="match status" value="1"/>
</dbReference>
<dbReference type="InterPro" id="IPR032093">
    <property type="entry name" value="PhoD_N"/>
</dbReference>
<feature type="domain" description="LTD" evidence="1">
    <location>
        <begin position="518"/>
        <end position="642"/>
    </location>
</feature>
<evidence type="ECO:0000313" key="4">
    <source>
        <dbReference type="Proteomes" id="UP000830542"/>
    </source>
</evidence>
<dbReference type="InterPro" id="IPR029052">
    <property type="entry name" value="Metallo-depent_PP-like"/>
</dbReference>
<dbReference type="PROSITE" id="PS51318">
    <property type="entry name" value="TAT"/>
    <property type="match status" value="1"/>
</dbReference>
<dbReference type="CDD" id="cd07389">
    <property type="entry name" value="MPP_PhoD"/>
    <property type="match status" value="1"/>
</dbReference>
<dbReference type="Proteomes" id="UP001500962">
    <property type="component" value="Unassembled WGS sequence"/>
</dbReference>
<organism evidence="2 5">
    <name type="scientific">Halococcus dombrowskii</name>
    <dbReference type="NCBI Taxonomy" id="179637"/>
    <lineage>
        <taxon>Archaea</taxon>
        <taxon>Methanobacteriati</taxon>
        <taxon>Methanobacteriota</taxon>
        <taxon>Stenosarchaea group</taxon>
        <taxon>Halobacteria</taxon>
        <taxon>Halobacteriales</taxon>
        <taxon>Halococcaceae</taxon>
        <taxon>Halococcus</taxon>
    </lineage>
</organism>
<protein>
    <submittedName>
        <fullName evidence="3">Alkaline phosphatase D family protein</fullName>
    </submittedName>
    <submittedName>
        <fullName evidence="2">Alkaline phosphatase PhoD</fullName>
    </submittedName>
</protein>
<dbReference type="InterPro" id="IPR018946">
    <property type="entry name" value="PhoD-like_MPP"/>
</dbReference>
<dbReference type="PROSITE" id="PS51841">
    <property type="entry name" value="LTD"/>
    <property type="match status" value="1"/>
</dbReference>
<dbReference type="InterPro" id="IPR006311">
    <property type="entry name" value="TAT_signal"/>
</dbReference>
<dbReference type="InterPro" id="IPR038607">
    <property type="entry name" value="PhoD-like_sf"/>
</dbReference>
<evidence type="ECO:0000313" key="3">
    <source>
        <dbReference type="EMBL" id="UOO97182.1"/>
    </source>
</evidence>
<geneLocation type="plasmid" evidence="3 4">
    <name>unnamed3</name>
</geneLocation>
<evidence type="ECO:0000313" key="2">
    <source>
        <dbReference type="EMBL" id="GAA0454057.1"/>
    </source>
</evidence>
<dbReference type="Pfam" id="PF16655">
    <property type="entry name" value="PhoD_N"/>
    <property type="match status" value="1"/>
</dbReference>
<dbReference type="AlphaFoldDB" id="A0AAV3SEG0"/>
<dbReference type="Gene3D" id="2.60.40.380">
    <property type="entry name" value="Purple acid phosphatase-like, N-terminal"/>
    <property type="match status" value="1"/>
</dbReference>
<dbReference type="SUPFAM" id="SSF74853">
    <property type="entry name" value="Lamin A/C globular tail domain"/>
    <property type="match status" value="1"/>
</dbReference>
<dbReference type="RefSeq" id="WP_244706603.1">
    <property type="nucleotide sequence ID" value="NZ_BAAADN010000013.1"/>
</dbReference>
<evidence type="ECO:0000259" key="1">
    <source>
        <dbReference type="PROSITE" id="PS51841"/>
    </source>
</evidence>
<reference evidence="2" key="3">
    <citation type="submission" date="2023-12" db="EMBL/GenBank/DDBJ databases">
        <authorList>
            <person name="Sun Q."/>
            <person name="Inoue M."/>
        </authorList>
    </citation>
    <scope>NUCLEOTIDE SEQUENCE</scope>
    <source>
        <strain evidence="2">JCM 12289</strain>
    </source>
</reference>
<dbReference type="EMBL" id="BAAADN010000013">
    <property type="protein sequence ID" value="GAA0454057.1"/>
    <property type="molecule type" value="Genomic_DNA"/>
</dbReference>
<dbReference type="Pfam" id="PF00932">
    <property type="entry name" value="LTD"/>
    <property type="match status" value="1"/>
</dbReference>
<dbReference type="Gene3D" id="3.60.21.70">
    <property type="entry name" value="PhoD-like phosphatase"/>
    <property type="match status" value="1"/>
</dbReference>
<dbReference type="InterPro" id="IPR001322">
    <property type="entry name" value="Lamin_tail_dom"/>
</dbReference>
<dbReference type="KEGG" id="hdo:MUK72_18110"/>
<dbReference type="InterPro" id="IPR052900">
    <property type="entry name" value="Phospholipid_Metab_Enz"/>
</dbReference>
<dbReference type="PANTHER" id="PTHR43606:SF2">
    <property type="entry name" value="ALKALINE PHOSPHATASE FAMILY PROTEIN (AFU_ORTHOLOGUE AFUA_5G03860)"/>
    <property type="match status" value="1"/>
</dbReference>
<dbReference type="Pfam" id="PF09423">
    <property type="entry name" value="PhoD"/>
    <property type="match status" value="1"/>
</dbReference>
<sequence length="643" mass="70860">MSETNRSTTKRRGFLRTLGGVATLGSAGIALSDRAEAASQAQGRFKGDPFTLGVASGDPLPDSVVLWTRLAPEPLEFSGGMPDQPVPVLYEVATDEEMSNVVKRDVTFASPDWAHSVHVDVEGLSANTEYYYQFQAGNKYSSVGQTKTAPAPGTSPDSFSFAFASCQSWPTGYYTAYEHMVEDDLDLVIHLGDYLYEYPIPPSAGERSTEIPRRFNTEMNTLEQYRLRHALYKTDSNLQAAHAAFPWIVTWDDHEVENNYADEVSENNVPPENFLERRANAYKAYFEHMPLRPSRMPSGPDLPLYRRFTFGDLAEFNVLDTRQYRSDQVYSAEEAKDSDRTLLGDEQEDWLIDGLANSSSQWNVLAQQVPFSATDENLNPDVENFGAGDKWDSYRAERDTVRDFMAQQSELNPVVITGDVHRNYVYNIKANFSNPNSATVGTEYVGTSITSSGDGSGITDYDGTANEPWRRFYNDNRGYVRCTLTPERWQTDYRVVSAVTQPNASATTIASFATEAGNPGATLISEHPEEEPIEIAEIQANAPGNDGGNPNGEFATLQNIGESAIDMSRFILSFEGGSGQNYTFGEFTLGAGKAVTIRNGSGENTDSTIYTGFPSVLNNGSPDLVVIANDEGVILDQESYQAS</sequence>
<dbReference type="InterPro" id="IPR036415">
    <property type="entry name" value="Lamin_tail_dom_sf"/>
</dbReference>
<reference evidence="2" key="1">
    <citation type="journal article" date="2014" name="Int. J. Syst. Evol. Microbiol.">
        <title>Complete genome sequence of Corynebacterium casei LMG S-19264T (=DSM 44701T), isolated from a smear-ripened cheese.</title>
        <authorList>
            <consortium name="US DOE Joint Genome Institute (JGI-PGF)"/>
            <person name="Walter F."/>
            <person name="Albersmeier A."/>
            <person name="Kalinowski J."/>
            <person name="Ruckert C."/>
        </authorList>
    </citation>
    <scope>NUCLEOTIDE SEQUENCE</scope>
    <source>
        <strain evidence="2">JCM 12289</strain>
    </source>
</reference>
<reference evidence="3" key="2">
    <citation type="submission" date="2022-04" db="EMBL/GenBank/DDBJ databases">
        <title>Sequencing and genomic assembly of Halococcus dombrowskii.</title>
        <authorList>
            <person name="Lim S.W."/>
            <person name="MacLea K.S."/>
        </authorList>
    </citation>
    <scope>NUCLEOTIDE SEQUENCE</scope>
    <source>
        <strain evidence="3">H4</strain>
        <plasmid evidence="3">unnamed3</plasmid>
    </source>
</reference>
<dbReference type="GeneID" id="71763804"/>
<dbReference type="EMBL" id="CP095008">
    <property type="protein sequence ID" value="UOO97182.1"/>
    <property type="molecule type" value="Genomic_DNA"/>
</dbReference>
<proteinExistence type="predicted"/>
<gene>
    <name evidence="2" type="primary">phoD</name>
    <name evidence="2" type="ORF">GCM10008985_07260</name>
    <name evidence="3" type="ORF">MUK72_18110</name>
</gene>
<keyword evidence="4" id="KW-1185">Reference proteome</keyword>
<name>A0AAV3SEG0_HALDO</name>
<dbReference type="Proteomes" id="UP000830542">
    <property type="component" value="Plasmid unnamed3"/>
</dbReference>
<dbReference type="PANTHER" id="PTHR43606">
    <property type="entry name" value="PHOSPHATASE, PUTATIVE (AFU_ORTHOLOGUE AFUA_6G08710)-RELATED"/>
    <property type="match status" value="1"/>
</dbReference>